<dbReference type="EMBL" id="CATQJA010002659">
    <property type="protein sequence ID" value="CAJ0580398.1"/>
    <property type="molecule type" value="Genomic_DNA"/>
</dbReference>
<comment type="caution">
    <text evidence="2">The sequence shown here is derived from an EMBL/GenBank/DDBJ whole genome shotgun (WGS) entry which is preliminary data.</text>
</comment>
<dbReference type="InterPro" id="IPR019422">
    <property type="entry name" value="7TM_GPCR_serpentine_rcpt_Srh"/>
</dbReference>
<organism evidence="2 3">
    <name type="scientific">Mesorhabditis spiculigera</name>
    <dbReference type="NCBI Taxonomy" id="96644"/>
    <lineage>
        <taxon>Eukaryota</taxon>
        <taxon>Metazoa</taxon>
        <taxon>Ecdysozoa</taxon>
        <taxon>Nematoda</taxon>
        <taxon>Chromadorea</taxon>
        <taxon>Rhabditida</taxon>
        <taxon>Rhabditina</taxon>
        <taxon>Rhabditomorpha</taxon>
        <taxon>Rhabditoidea</taxon>
        <taxon>Rhabditidae</taxon>
        <taxon>Mesorhabditinae</taxon>
        <taxon>Mesorhabditis</taxon>
    </lineage>
</organism>
<sequence length="371" mass="42575">MIIYTARAPRRAVASALLSAYILRVFTPSTLSTYRLYLIEHVLAHCLLELVLVVVYCPYFAYAENVPFVGSISICAWISDQISYLYFPFIGMFGISFPLRANYRCYYHRMYVLLNPWEKKIHKYIFTTYDVSSMILSNVVIVILVYMSITGQDGLQDRLAAEGIAVKFSHVDRTIVTFQSEEKQNLLVWAISVYLFSYCTAVGYIILRTLYTLMRVRKIMSQRTRKMHFVLFFQIVIKTIFLLAVAGIPVVLMSWVIFAHTLMLEGGWLNTYMNVFNWINVMIAMQSGITMSILVIVLAAPYRKGFRYLLFRFLSMVTGREFAENSMPMLAEQSQMTRAPSLFVSTVGTTVTVTGAQRRVRPMKITIGVTN</sequence>
<accession>A0AA36G700</accession>
<keyword evidence="3" id="KW-1185">Reference proteome</keyword>
<keyword evidence="1" id="KW-0812">Transmembrane</keyword>
<protein>
    <submittedName>
        <fullName evidence="2">Uncharacterized protein</fullName>
    </submittedName>
</protein>
<evidence type="ECO:0000256" key="1">
    <source>
        <dbReference type="SAM" id="Phobius"/>
    </source>
</evidence>
<feature type="transmembrane region" description="Helical" evidence="1">
    <location>
        <begin position="43"/>
        <end position="62"/>
    </location>
</feature>
<feature type="transmembrane region" description="Helical" evidence="1">
    <location>
        <begin position="82"/>
        <end position="103"/>
    </location>
</feature>
<feature type="transmembrane region" description="Helical" evidence="1">
    <location>
        <begin position="228"/>
        <end position="258"/>
    </location>
</feature>
<keyword evidence="1" id="KW-0472">Membrane</keyword>
<dbReference type="AlphaFoldDB" id="A0AA36G700"/>
<feature type="transmembrane region" description="Helical" evidence="1">
    <location>
        <begin position="278"/>
        <end position="302"/>
    </location>
</feature>
<evidence type="ECO:0000313" key="3">
    <source>
        <dbReference type="Proteomes" id="UP001177023"/>
    </source>
</evidence>
<reference evidence="2" key="1">
    <citation type="submission" date="2023-06" db="EMBL/GenBank/DDBJ databases">
        <authorList>
            <person name="Delattre M."/>
        </authorList>
    </citation>
    <scope>NUCLEOTIDE SEQUENCE</scope>
    <source>
        <strain evidence="2">AF72</strain>
    </source>
</reference>
<feature type="transmembrane region" description="Helical" evidence="1">
    <location>
        <begin position="124"/>
        <end position="149"/>
    </location>
</feature>
<proteinExistence type="predicted"/>
<feature type="transmembrane region" description="Helical" evidence="1">
    <location>
        <begin position="186"/>
        <end position="207"/>
    </location>
</feature>
<keyword evidence="1" id="KW-1133">Transmembrane helix</keyword>
<feature type="non-terminal residue" evidence="2">
    <location>
        <position position="1"/>
    </location>
</feature>
<dbReference type="Pfam" id="PF10318">
    <property type="entry name" value="7TM_GPCR_Srh"/>
    <property type="match status" value="1"/>
</dbReference>
<dbReference type="Proteomes" id="UP001177023">
    <property type="component" value="Unassembled WGS sequence"/>
</dbReference>
<evidence type="ECO:0000313" key="2">
    <source>
        <dbReference type="EMBL" id="CAJ0580398.1"/>
    </source>
</evidence>
<gene>
    <name evidence="2" type="ORF">MSPICULIGERA_LOCUS18596</name>
</gene>
<name>A0AA36G700_9BILA</name>